<keyword evidence="3" id="KW-1185">Reference proteome</keyword>
<dbReference type="InterPro" id="IPR043168">
    <property type="entry name" value="DegV_C"/>
</dbReference>
<dbReference type="InterPro" id="IPR050270">
    <property type="entry name" value="DegV_domain_contain"/>
</dbReference>
<dbReference type="SUPFAM" id="SSF82549">
    <property type="entry name" value="DAK1/DegV-like"/>
    <property type="match status" value="1"/>
</dbReference>
<dbReference type="EMBL" id="LT859958">
    <property type="protein sequence ID" value="SMX53201.1"/>
    <property type="molecule type" value="Genomic_DNA"/>
</dbReference>
<dbReference type="InterPro" id="IPR003797">
    <property type="entry name" value="DegV"/>
</dbReference>
<dbReference type="Pfam" id="PF02645">
    <property type="entry name" value="DegV"/>
    <property type="match status" value="1"/>
</dbReference>
<protein>
    <recommendedName>
        <fullName evidence="4">DegV family protein</fullName>
    </recommendedName>
</protein>
<dbReference type="OrthoDB" id="9780216at2"/>
<dbReference type="RefSeq" id="WP_087861155.1">
    <property type="nucleotide sequence ID" value="NZ_LT859958.1"/>
</dbReference>
<organism evidence="2 3">
    <name type="scientific">Candidatus Brevifilum fermentans</name>
    <dbReference type="NCBI Taxonomy" id="1986204"/>
    <lineage>
        <taxon>Bacteria</taxon>
        <taxon>Bacillati</taxon>
        <taxon>Chloroflexota</taxon>
        <taxon>Anaerolineae</taxon>
        <taxon>Anaerolineales</taxon>
        <taxon>Anaerolineaceae</taxon>
        <taxon>Candidatus Brevifilum</taxon>
    </lineage>
</organism>
<dbReference type="KEGG" id="abat:CFX1CAM_0135"/>
<dbReference type="PANTHER" id="PTHR33434:SF2">
    <property type="entry name" value="FATTY ACID-BINDING PROTEIN TM_1468"/>
    <property type="match status" value="1"/>
</dbReference>
<gene>
    <name evidence="2" type="ORF">CFX1CAM_0135</name>
</gene>
<evidence type="ECO:0008006" key="4">
    <source>
        <dbReference type="Google" id="ProtNLM"/>
    </source>
</evidence>
<proteinExistence type="predicted"/>
<dbReference type="Proteomes" id="UP000195514">
    <property type="component" value="Chromosome I"/>
</dbReference>
<evidence type="ECO:0000256" key="1">
    <source>
        <dbReference type="ARBA" id="ARBA00023121"/>
    </source>
</evidence>
<dbReference type="AlphaFoldDB" id="A0A1Y6K0N4"/>
<accession>A0A1Y6K0N4</accession>
<sequence>MQIVTDSGYDLSPQQEEGLPIHSLPLKLTLNSVSYRSGIDIQPEEFYSMLENTDDMPTTSTPSPGEFLELYQKIAETDTDILSVHISSGLSGTLGVAQVAASQLPHLNIQLVDTRTLSGEMGWQVEAAGRGALEGWSLEAVLQRLAQIRAASEIIFTLPNLSYLIHGGRISHLKGLLANLLGIKPLIGVDKADGKYYERGKARTFQRAIQAIPAYIASKFPEGTHLRAQIGHANNPDAASKLREATEALFKCDWLPDFTISPVLGAHTGRGLVGLVFAPLSSLPA</sequence>
<dbReference type="PANTHER" id="PTHR33434">
    <property type="entry name" value="DEGV DOMAIN-CONTAINING PROTEIN DR_1986-RELATED"/>
    <property type="match status" value="1"/>
</dbReference>
<dbReference type="PROSITE" id="PS51482">
    <property type="entry name" value="DEGV"/>
    <property type="match status" value="1"/>
</dbReference>
<evidence type="ECO:0000313" key="3">
    <source>
        <dbReference type="Proteomes" id="UP000195514"/>
    </source>
</evidence>
<dbReference type="Gene3D" id="3.30.1180.10">
    <property type="match status" value="1"/>
</dbReference>
<dbReference type="NCBIfam" id="TIGR00762">
    <property type="entry name" value="DegV"/>
    <property type="match status" value="1"/>
</dbReference>
<keyword evidence="1" id="KW-0446">Lipid-binding</keyword>
<evidence type="ECO:0000313" key="2">
    <source>
        <dbReference type="EMBL" id="SMX53201.1"/>
    </source>
</evidence>
<dbReference type="GO" id="GO:0008289">
    <property type="term" value="F:lipid binding"/>
    <property type="evidence" value="ECO:0007669"/>
    <property type="project" value="UniProtKB-KW"/>
</dbReference>
<reference evidence="3" key="1">
    <citation type="submission" date="2017-05" db="EMBL/GenBank/DDBJ databases">
        <authorList>
            <person name="Kirkegaard R."/>
            <person name="Mcilroy J S."/>
        </authorList>
    </citation>
    <scope>NUCLEOTIDE SEQUENCE [LARGE SCALE GENOMIC DNA]</scope>
</reference>
<name>A0A1Y6K0N4_9CHLR</name>
<dbReference type="Gene3D" id="3.40.50.10170">
    <property type="match status" value="1"/>
</dbReference>